<protein>
    <submittedName>
        <fullName evidence="2">Uncharacterized protein</fullName>
    </submittedName>
</protein>
<dbReference type="AlphaFoldDB" id="A0A8H6YR70"/>
<comment type="caution">
    <text evidence="2">The sequence shown here is derived from an EMBL/GenBank/DDBJ whole genome shotgun (WGS) entry which is preliminary data.</text>
</comment>
<accession>A0A8H6YR70</accession>
<dbReference type="OrthoDB" id="2678231at2759"/>
<evidence type="ECO:0000313" key="3">
    <source>
        <dbReference type="Proteomes" id="UP000623467"/>
    </source>
</evidence>
<dbReference type="Proteomes" id="UP000623467">
    <property type="component" value="Unassembled WGS sequence"/>
</dbReference>
<feature type="compositionally biased region" description="Basic residues" evidence="1">
    <location>
        <begin position="16"/>
        <end position="32"/>
    </location>
</feature>
<sequence length="268" mass="29948">MTRTPIVSRGPTSVKSTHKVHRTTAKRIRQSPRRSSLSNLFRTRRDLLDFSDDERDHDENDEPEAVYMSPVKKARPSYSWDDETTLVSALLHDGQYEDPADPATKLSALADSLQEPFTRAGTALLHDMAHTLQPAVQRVTTAHKTLARRVDSAYTTGILAFDDACKSLEALSIDEHRDIKEAFAATETRIKALFKRLDDAYRERDRLWVEIEAVITTNVDPALAALAEVPAATERTIATLEKHAKNLAAKDDDGADKLRGVLANLKFM</sequence>
<evidence type="ECO:0000256" key="1">
    <source>
        <dbReference type="SAM" id="MobiDB-lite"/>
    </source>
</evidence>
<reference evidence="2" key="1">
    <citation type="submission" date="2020-05" db="EMBL/GenBank/DDBJ databases">
        <title>Mycena genomes resolve the evolution of fungal bioluminescence.</title>
        <authorList>
            <person name="Tsai I.J."/>
        </authorList>
    </citation>
    <scope>NUCLEOTIDE SEQUENCE</scope>
    <source>
        <strain evidence="2">160909Yilan</strain>
    </source>
</reference>
<evidence type="ECO:0000313" key="2">
    <source>
        <dbReference type="EMBL" id="KAF7363674.1"/>
    </source>
</evidence>
<proteinExistence type="predicted"/>
<name>A0A8H6YR70_9AGAR</name>
<feature type="compositionally biased region" description="Polar residues" evidence="1">
    <location>
        <begin position="1"/>
        <end position="15"/>
    </location>
</feature>
<feature type="region of interest" description="Disordered" evidence="1">
    <location>
        <begin position="1"/>
        <end position="38"/>
    </location>
</feature>
<keyword evidence="3" id="KW-1185">Reference proteome</keyword>
<organism evidence="2 3">
    <name type="scientific">Mycena sanguinolenta</name>
    <dbReference type="NCBI Taxonomy" id="230812"/>
    <lineage>
        <taxon>Eukaryota</taxon>
        <taxon>Fungi</taxon>
        <taxon>Dikarya</taxon>
        <taxon>Basidiomycota</taxon>
        <taxon>Agaricomycotina</taxon>
        <taxon>Agaricomycetes</taxon>
        <taxon>Agaricomycetidae</taxon>
        <taxon>Agaricales</taxon>
        <taxon>Marasmiineae</taxon>
        <taxon>Mycenaceae</taxon>
        <taxon>Mycena</taxon>
    </lineage>
</organism>
<dbReference type="EMBL" id="JACAZH010000007">
    <property type="protein sequence ID" value="KAF7363674.1"/>
    <property type="molecule type" value="Genomic_DNA"/>
</dbReference>
<gene>
    <name evidence="2" type="ORF">MSAN_01024800</name>
</gene>